<evidence type="ECO:0000313" key="1">
    <source>
        <dbReference type="EMBL" id="KCZ96062.1"/>
    </source>
</evidence>
<keyword evidence="2" id="KW-1185">Reference proteome</keyword>
<proteinExistence type="predicted"/>
<reference evidence="1 2" key="1">
    <citation type="submission" date="2013-04" db="EMBL/GenBank/DDBJ databases">
        <title>Hyphomonas hirschiana VP5 Genome Sequencing.</title>
        <authorList>
            <person name="Lai Q."/>
            <person name="Shao Z."/>
        </authorList>
    </citation>
    <scope>NUCLEOTIDE SEQUENCE [LARGE SCALE GENOMIC DNA]</scope>
    <source>
        <strain evidence="1 2">VP5</strain>
    </source>
</reference>
<accession>A0A059FZF3</accession>
<dbReference type="Proteomes" id="UP000025061">
    <property type="component" value="Unassembled WGS sequence"/>
</dbReference>
<name>A0A059FZF3_9PROT</name>
<comment type="caution">
    <text evidence="1">The sequence shown here is derived from an EMBL/GenBank/DDBJ whole genome shotgun (WGS) entry which is preliminary data.</text>
</comment>
<evidence type="ECO:0000313" key="2">
    <source>
        <dbReference type="Proteomes" id="UP000025061"/>
    </source>
</evidence>
<dbReference type="EMBL" id="ARYI01000001">
    <property type="protein sequence ID" value="KCZ96062.1"/>
    <property type="molecule type" value="Genomic_DNA"/>
</dbReference>
<sequence>MNARFRAGLAGAWLSVSMMKPIRTLGAAVVALAAPALFALPAAADGPRGTIAKIETPLLGAQVTLSTGSRYDHRDDFRGPRYNGRNEWGQTERQVNQLTRDAVQACRAAIRTEGRRAGFHEVDIDNDHWARQLGPNGFHVTFNEVEFENRRRDIETRVSCEVRQGRLASVSGIPQNRDFRRGPPPGRRW</sequence>
<organism evidence="1 2">
    <name type="scientific">Hyphomonas hirschiana VP5</name>
    <dbReference type="NCBI Taxonomy" id="1280951"/>
    <lineage>
        <taxon>Bacteria</taxon>
        <taxon>Pseudomonadati</taxon>
        <taxon>Pseudomonadota</taxon>
        <taxon>Alphaproteobacteria</taxon>
        <taxon>Hyphomonadales</taxon>
        <taxon>Hyphomonadaceae</taxon>
        <taxon>Hyphomonas</taxon>
    </lineage>
</organism>
<dbReference type="AlphaFoldDB" id="A0A059FZF3"/>
<protein>
    <submittedName>
        <fullName evidence="1">Uncharacterized protein</fullName>
    </submittedName>
</protein>
<dbReference type="PATRIC" id="fig|1280951.3.peg.49"/>
<gene>
    <name evidence="1" type="ORF">HHI_00245</name>
</gene>